<dbReference type="WBParaSite" id="ACRNAN_Path_618.g2299.t1">
    <property type="protein sequence ID" value="ACRNAN_Path_618.g2299.t1"/>
    <property type="gene ID" value="ACRNAN_Path_618.g2299"/>
</dbReference>
<dbReference type="Gene3D" id="1.10.1280.10">
    <property type="entry name" value="Di-copper center containing domain from catechol oxidase"/>
    <property type="match status" value="1"/>
</dbReference>
<organism evidence="2 3">
    <name type="scientific">Acrobeloides nanus</name>
    <dbReference type="NCBI Taxonomy" id="290746"/>
    <lineage>
        <taxon>Eukaryota</taxon>
        <taxon>Metazoa</taxon>
        <taxon>Ecdysozoa</taxon>
        <taxon>Nematoda</taxon>
        <taxon>Chromadorea</taxon>
        <taxon>Rhabditida</taxon>
        <taxon>Tylenchina</taxon>
        <taxon>Cephalobomorpha</taxon>
        <taxon>Cephaloboidea</taxon>
        <taxon>Cephalobidae</taxon>
        <taxon>Acrobeloides</taxon>
    </lineage>
</organism>
<dbReference type="InterPro" id="IPR002227">
    <property type="entry name" value="Tyrosinase_Cu-bd"/>
</dbReference>
<dbReference type="Proteomes" id="UP000887540">
    <property type="component" value="Unplaced"/>
</dbReference>
<dbReference type="SUPFAM" id="SSF48056">
    <property type="entry name" value="Di-copper centre-containing domain"/>
    <property type="match status" value="1"/>
</dbReference>
<evidence type="ECO:0000313" key="3">
    <source>
        <dbReference type="WBParaSite" id="ACRNAN_Path_618.g2299.t1"/>
    </source>
</evidence>
<dbReference type="PROSITE" id="PS00498">
    <property type="entry name" value="TYROSINASE_2"/>
    <property type="match status" value="1"/>
</dbReference>
<evidence type="ECO:0000259" key="1">
    <source>
        <dbReference type="PROSITE" id="PS00498"/>
    </source>
</evidence>
<dbReference type="Pfam" id="PF00264">
    <property type="entry name" value="Tyrosinase"/>
    <property type="match status" value="1"/>
</dbReference>
<dbReference type="AlphaFoldDB" id="A0A914C941"/>
<accession>A0A914C941</accession>
<feature type="domain" description="Tyrosinase copper-binding" evidence="1">
    <location>
        <begin position="19"/>
        <end position="30"/>
    </location>
</feature>
<sequence length="136" mass="15653">MPHHYIGGDLEDSPTATNDPMFLLHHGFVDLLWELWKQQKDRTCHIPAVLDDDIDGTYEYALRPRCSWEKPDCGSNYLFCDKSQGQEKPARCASKIKLGGNCEGLDERDEPCNKGICYRNRCIRDSKKNNIIDNTF</sequence>
<evidence type="ECO:0000313" key="2">
    <source>
        <dbReference type="Proteomes" id="UP000887540"/>
    </source>
</evidence>
<name>A0A914C941_9BILA</name>
<dbReference type="InterPro" id="IPR008922">
    <property type="entry name" value="Di-copper_centre_dom_sf"/>
</dbReference>
<reference evidence="3" key="1">
    <citation type="submission" date="2022-11" db="UniProtKB">
        <authorList>
            <consortium name="WormBaseParasite"/>
        </authorList>
    </citation>
    <scope>IDENTIFICATION</scope>
</reference>
<keyword evidence="2" id="KW-1185">Reference proteome</keyword>
<proteinExistence type="predicted"/>
<dbReference type="GO" id="GO:0016491">
    <property type="term" value="F:oxidoreductase activity"/>
    <property type="evidence" value="ECO:0007669"/>
    <property type="project" value="InterPro"/>
</dbReference>
<protein>
    <submittedName>
        <fullName evidence="3">Tyrosinase copper-binding domain-containing protein</fullName>
    </submittedName>
</protein>